<comment type="caution">
    <text evidence="1">The sequence shown here is derived from an EMBL/GenBank/DDBJ whole genome shotgun (WGS) entry which is preliminary data.</text>
</comment>
<accession>X7YJ20</accession>
<evidence type="ECO:0000313" key="1">
    <source>
        <dbReference type="EMBL" id="EUA07124.1"/>
    </source>
</evidence>
<proteinExistence type="predicted"/>
<reference evidence="1" key="1">
    <citation type="submission" date="2014-01" db="EMBL/GenBank/DDBJ databases">
        <authorList>
            <person name="Brown-Elliot B."/>
            <person name="Wallace R."/>
            <person name="Lenaerts A."/>
            <person name="Ordway D."/>
            <person name="DeGroote M.A."/>
            <person name="Parker T."/>
            <person name="Sizemore C."/>
            <person name="Tallon L.J."/>
            <person name="Sadzewicz L.K."/>
            <person name="Sengamalay N."/>
            <person name="Fraser C.M."/>
            <person name="Hine E."/>
            <person name="Shefchek K.A."/>
            <person name="Das S.P."/>
            <person name="Tettelin H."/>
        </authorList>
    </citation>
    <scope>NUCLEOTIDE SEQUENCE [LARGE SCALE GENOMIC DNA]</scope>
    <source>
        <strain evidence="1">4042</strain>
    </source>
</reference>
<name>X7YJ20_MYCXE</name>
<protein>
    <submittedName>
        <fullName evidence="1">Uncharacterized protein</fullName>
    </submittedName>
</protein>
<sequence>MFCSWLDVEPQVRPRQPLADGRTNSPVVQRLLVLWTIFFGAAS</sequence>
<organism evidence="1">
    <name type="scientific">Mycobacterium xenopi 4042</name>
    <dbReference type="NCBI Taxonomy" id="1299334"/>
    <lineage>
        <taxon>Bacteria</taxon>
        <taxon>Bacillati</taxon>
        <taxon>Actinomycetota</taxon>
        <taxon>Actinomycetes</taxon>
        <taxon>Mycobacteriales</taxon>
        <taxon>Mycobacteriaceae</taxon>
        <taxon>Mycobacterium</taxon>
    </lineage>
</organism>
<dbReference type="EMBL" id="JAOB01000093">
    <property type="protein sequence ID" value="EUA07124.1"/>
    <property type="molecule type" value="Genomic_DNA"/>
</dbReference>
<dbReference type="AlphaFoldDB" id="X7YJ20"/>
<gene>
    <name evidence="1" type="ORF">I553_0778</name>
</gene>